<evidence type="ECO:0000256" key="1">
    <source>
        <dbReference type="SAM" id="MobiDB-lite"/>
    </source>
</evidence>
<accession>A0A6A5W291</accession>
<feature type="compositionally biased region" description="Basic and acidic residues" evidence="1">
    <location>
        <begin position="152"/>
        <end position="162"/>
    </location>
</feature>
<evidence type="ECO:0000313" key="2">
    <source>
        <dbReference type="EMBL" id="KAF1995327.1"/>
    </source>
</evidence>
<feature type="compositionally biased region" description="Polar residues" evidence="1">
    <location>
        <begin position="1"/>
        <end position="10"/>
    </location>
</feature>
<proteinExistence type="predicted"/>
<feature type="compositionally biased region" description="Low complexity" evidence="1">
    <location>
        <begin position="23"/>
        <end position="34"/>
    </location>
</feature>
<evidence type="ECO:0000313" key="3">
    <source>
        <dbReference type="Proteomes" id="UP000799779"/>
    </source>
</evidence>
<dbReference type="EMBL" id="ML977640">
    <property type="protein sequence ID" value="KAF1995327.1"/>
    <property type="molecule type" value="Genomic_DNA"/>
</dbReference>
<reference evidence="2" key="1">
    <citation type="journal article" date="2020" name="Stud. Mycol.">
        <title>101 Dothideomycetes genomes: a test case for predicting lifestyles and emergence of pathogens.</title>
        <authorList>
            <person name="Haridas S."/>
            <person name="Albert R."/>
            <person name="Binder M."/>
            <person name="Bloem J."/>
            <person name="Labutti K."/>
            <person name="Salamov A."/>
            <person name="Andreopoulos B."/>
            <person name="Baker S."/>
            <person name="Barry K."/>
            <person name="Bills G."/>
            <person name="Bluhm B."/>
            <person name="Cannon C."/>
            <person name="Castanera R."/>
            <person name="Culley D."/>
            <person name="Daum C."/>
            <person name="Ezra D."/>
            <person name="Gonzalez J."/>
            <person name="Henrissat B."/>
            <person name="Kuo A."/>
            <person name="Liang C."/>
            <person name="Lipzen A."/>
            <person name="Lutzoni F."/>
            <person name="Magnuson J."/>
            <person name="Mondo S."/>
            <person name="Nolan M."/>
            <person name="Ohm R."/>
            <person name="Pangilinan J."/>
            <person name="Park H.-J."/>
            <person name="Ramirez L."/>
            <person name="Alfaro M."/>
            <person name="Sun H."/>
            <person name="Tritt A."/>
            <person name="Yoshinaga Y."/>
            <person name="Zwiers L.-H."/>
            <person name="Turgeon B."/>
            <person name="Goodwin S."/>
            <person name="Spatafora J."/>
            <person name="Crous P."/>
            <person name="Grigoriev I."/>
        </authorList>
    </citation>
    <scope>NUCLEOTIDE SEQUENCE</scope>
    <source>
        <strain evidence="2">CBS 123094</strain>
    </source>
</reference>
<feature type="compositionally biased region" description="Basic and acidic residues" evidence="1">
    <location>
        <begin position="179"/>
        <end position="197"/>
    </location>
</feature>
<protein>
    <submittedName>
        <fullName evidence="2">Uncharacterized protein</fullName>
    </submittedName>
</protein>
<dbReference type="AlphaFoldDB" id="A0A6A5W291"/>
<organism evidence="2 3">
    <name type="scientific">Amniculicola lignicola CBS 123094</name>
    <dbReference type="NCBI Taxonomy" id="1392246"/>
    <lineage>
        <taxon>Eukaryota</taxon>
        <taxon>Fungi</taxon>
        <taxon>Dikarya</taxon>
        <taxon>Ascomycota</taxon>
        <taxon>Pezizomycotina</taxon>
        <taxon>Dothideomycetes</taxon>
        <taxon>Pleosporomycetidae</taxon>
        <taxon>Pleosporales</taxon>
        <taxon>Amniculicolaceae</taxon>
        <taxon>Amniculicola</taxon>
    </lineage>
</organism>
<feature type="compositionally biased region" description="Basic and acidic residues" evidence="1">
    <location>
        <begin position="103"/>
        <end position="124"/>
    </location>
</feature>
<dbReference type="OrthoDB" id="5213630at2759"/>
<gene>
    <name evidence="2" type="ORF">P154DRAFT_580897</name>
</gene>
<keyword evidence="3" id="KW-1185">Reference proteome</keyword>
<feature type="region of interest" description="Disordered" evidence="1">
    <location>
        <begin position="1"/>
        <end position="197"/>
    </location>
</feature>
<name>A0A6A5W291_9PLEO</name>
<sequence length="546" mass="61644">MYPKHSNSVRRPSRDPPASTVPISSATIAHTTTTVPEMQPAPTASAVTAAQTATGTLGSYPQPPSGIRSTIEADRPRVYPPPPPLRTLSGISSANNAPQPGHDQYDGRSADMGHYENQHCRSNETHCPPPQYPDRSSQGQDPHDGLGYGTDYRGHQLKERSGGAHAFSKLKKQFNKAMSEPHRDTPPDPSYEDKTERYKRQRNELKDRCRELEDVNKVNRQIIDQLSYDLAKEQDRVDRTKRSANLLEAAMDNKEVFLGAQARNDDEVRQKFASILSSIKTWSNNFNAGSGHTFREDMMPEYLRVAPLCMKLQTLEQTVADKKRKRLFVRGWAAYIMTKSLFRTLDPLGDLGKDAWLNGGISNIFSRLENELWFSDRKLVTHRAFNDWRAFTADLLSKTLVGKTSAEENAMNAVQSAVYEVMDLVRPWCVTGDHDSLLAHEDRLRRIFIEAVQFAQYLRRQRALWSARFPSRPLLPGLQETGPLMFDPTSMKDDKGDDEDMNPEQLKLQYVDIVVTPALYKRGNTNGERFESEEAASPAIVVIRLA</sequence>
<feature type="compositionally biased region" description="Polar residues" evidence="1">
    <location>
        <begin position="89"/>
        <end position="98"/>
    </location>
</feature>
<feature type="compositionally biased region" description="Low complexity" evidence="1">
    <location>
        <begin position="41"/>
        <end position="56"/>
    </location>
</feature>
<dbReference type="Proteomes" id="UP000799779">
    <property type="component" value="Unassembled WGS sequence"/>
</dbReference>